<dbReference type="PANTHER" id="PTHR23188">
    <property type="entry name" value="RNA POLYMERASE II-ASSOCIATED FACTOR 1 HOMOLOG"/>
    <property type="match status" value="1"/>
</dbReference>
<evidence type="ECO:0000256" key="2">
    <source>
        <dbReference type="ARBA" id="ARBA00007560"/>
    </source>
</evidence>
<comment type="subcellular location">
    <subcellularLocation>
        <location evidence="1">Nucleus</location>
    </subcellularLocation>
</comment>
<feature type="region of interest" description="Disordered" evidence="4">
    <location>
        <begin position="621"/>
        <end position="689"/>
    </location>
</feature>
<feature type="compositionally biased region" description="Basic and acidic residues" evidence="4">
    <location>
        <begin position="631"/>
        <end position="646"/>
    </location>
</feature>
<feature type="compositionally biased region" description="Pro residues" evidence="4">
    <location>
        <begin position="18"/>
        <end position="44"/>
    </location>
</feature>
<dbReference type="GO" id="GO:0000724">
    <property type="term" value="P:double-strand break repair via homologous recombination"/>
    <property type="evidence" value="ECO:0007669"/>
    <property type="project" value="EnsemblPlants"/>
</dbReference>
<feature type="compositionally biased region" description="Basic and acidic residues" evidence="4">
    <location>
        <begin position="210"/>
        <end position="236"/>
    </location>
</feature>
<feature type="compositionally biased region" description="Acidic residues" evidence="4">
    <location>
        <begin position="676"/>
        <end position="689"/>
    </location>
</feature>
<dbReference type="GO" id="GO:0000993">
    <property type="term" value="F:RNA polymerase II complex binding"/>
    <property type="evidence" value="ECO:0000318"/>
    <property type="project" value="GO_Central"/>
</dbReference>
<feature type="compositionally biased region" description="Basic residues" evidence="4">
    <location>
        <begin position="237"/>
        <end position="247"/>
    </location>
</feature>
<comment type="similarity">
    <text evidence="2">Belongs to the PAF1 family.</text>
</comment>
<dbReference type="GO" id="GO:0009910">
    <property type="term" value="P:negative regulation of flower development"/>
    <property type="evidence" value="ECO:0007669"/>
    <property type="project" value="EnsemblPlants"/>
</dbReference>
<gene>
    <name evidence="5" type="ORF">AMTR_s00001p00252660</name>
</gene>
<feature type="region of interest" description="Disordered" evidence="4">
    <location>
        <begin position="1"/>
        <end position="270"/>
    </location>
</feature>
<evidence type="ECO:0000256" key="4">
    <source>
        <dbReference type="SAM" id="MobiDB-lite"/>
    </source>
</evidence>
<dbReference type="PANTHER" id="PTHR23188:SF12">
    <property type="entry name" value="RNA POLYMERASE II-ASSOCIATED FACTOR 1 HOMOLOG"/>
    <property type="match status" value="1"/>
</dbReference>
<dbReference type="InterPro" id="IPR007133">
    <property type="entry name" value="RNA_pol_II-assoc_Paf1"/>
</dbReference>
<evidence type="ECO:0000256" key="3">
    <source>
        <dbReference type="ARBA" id="ARBA00023242"/>
    </source>
</evidence>
<dbReference type="EMBL" id="KI397142">
    <property type="protein sequence ID" value="ERM96448.1"/>
    <property type="molecule type" value="Genomic_DNA"/>
</dbReference>
<dbReference type="OMA" id="PQAPMYY"/>
<keyword evidence="6" id="KW-1185">Reference proteome</keyword>
<feature type="compositionally biased region" description="Pro residues" evidence="4">
    <location>
        <begin position="149"/>
        <end position="173"/>
    </location>
</feature>
<dbReference type="HOGENOM" id="CLU_027299_0_0_1"/>
<dbReference type="GO" id="GO:0016593">
    <property type="term" value="C:Cdc73/Paf1 complex"/>
    <property type="evidence" value="ECO:0000318"/>
    <property type="project" value="GO_Central"/>
</dbReference>
<feature type="compositionally biased region" description="Basic and acidic residues" evidence="4">
    <location>
        <begin position="658"/>
        <end position="675"/>
    </location>
</feature>
<dbReference type="GO" id="GO:0006368">
    <property type="term" value="P:transcription elongation by RNA polymerase II"/>
    <property type="evidence" value="ECO:0007669"/>
    <property type="project" value="InterPro"/>
</dbReference>
<name>W1NLN1_AMBTC</name>
<feature type="compositionally biased region" description="Pro residues" evidence="4">
    <location>
        <begin position="91"/>
        <end position="135"/>
    </location>
</feature>
<dbReference type="GO" id="GO:0003682">
    <property type="term" value="F:chromatin binding"/>
    <property type="evidence" value="ECO:0000318"/>
    <property type="project" value="GO_Central"/>
</dbReference>
<sequence>MASMYHNSGHGPGRTPTAIPPPAPFPHPQPSTFLPPPPQQPNPNPNFHLSNNNTVLPSPYPQNPNPNFHHHAYTTSSHHYRNFPFSSNPPYTAPPPPPPPLPLSNPPPPPPPPPQPPPPPPPPLQNSVHYPPPHYPQFFPSTHNSSMHNPPPSPPLPPPSSPPPPPPPASPPRPKIEAFQNPAPKPPAKEARPLPPPKPTGGARPPQLNDRGRVETEEERRARKKREYEKKKQEERHHHHHHGHRSHQLGVGAKGHSGSGMMRGPERKGPFLGAERVENRLKKPTTFLCKLKFRNELPDPTAQPKLLALNTDKDQYSKYTITSLEKLHKPKLFVEPDLGIPLDLLDISVYNTPSVRPRLAPEDEELLRDGEVATPVKQDGIRRKDRPTEKGVSWLVKTQYISPLSLDQAKLSITEKQAKELRESREGRNHFLENLNNREKQIQAIEESFKASKLPPIHQTKPGLQPVEIMPLLPDFERYEDRYVMISFDGDPVADLEAYNKLDRATHDELESRAIMKSFVSGTDSSKPEKFLAYLVPGPEELTKDMYDEHEDIDFSWIREYHWDVRGDDAEDPTTYLVNFEEGGARYLPLPTKLVLRRRRIDGRSGHDIETHYPVPSRVTVRRRSTVATNELKESGRAPSMHDHSISKVAIPSKRGRSPVEDVHDDRRKVSRLQDMDDDQFSGGEDMSD</sequence>
<dbReference type="Gramene" id="ERM96448">
    <property type="protein sequence ID" value="ERM96448"/>
    <property type="gene ID" value="AMTR_s00001p00252660"/>
</dbReference>
<dbReference type="Proteomes" id="UP000017836">
    <property type="component" value="Unassembled WGS sequence"/>
</dbReference>
<dbReference type="eggNOG" id="KOG2478">
    <property type="taxonomic scope" value="Eukaryota"/>
</dbReference>
<dbReference type="STRING" id="13333.W1NLN1"/>
<keyword evidence="3" id="KW-0539">Nucleus</keyword>
<evidence type="ECO:0000313" key="6">
    <source>
        <dbReference type="Proteomes" id="UP000017836"/>
    </source>
</evidence>
<reference evidence="6" key="1">
    <citation type="journal article" date="2013" name="Science">
        <title>The Amborella genome and the evolution of flowering plants.</title>
        <authorList>
            <consortium name="Amborella Genome Project"/>
        </authorList>
    </citation>
    <scope>NUCLEOTIDE SEQUENCE [LARGE SCALE GENOMIC DNA]</scope>
</reference>
<protein>
    <submittedName>
        <fullName evidence="5">Uncharacterized protein</fullName>
    </submittedName>
</protein>
<dbReference type="AlphaFoldDB" id="W1NLN1"/>
<organism evidence="5 6">
    <name type="scientific">Amborella trichopoda</name>
    <dbReference type="NCBI Taxonomy" id="13333"/>
    <lineage>
        <taxon>Eukaryota</taxon>
        <taxon>Viridiplantae</taxon>
        <taxon>Streptophyta</taxon>
        <taxon>Embryophyta</taxon>
        <taxon>Tracheophyta</taxon>
        <taxon>Spermatophyta</taxon>
        <taxon>Magnoliopsida</taxon>
        <taxon>Amborellales</taxon>
        <taxon>Amborellaceae</taxon>
        <taxon>Amborella</taxon>
    </lineage>
</organism>
<evidence type="ECO:0000256" key="1">
    <source>
        <dbReference type="ARBA" id="ARBA00004123"/>
    </source>
</evidence>
<proteinExistence type="inferred from homology"/>
<evidence type="ECO:0000313" key="5">
    <source>
        <dbReference type="EMBL" id="ERM96448.1"/>
    </source>
</evidence>
<accession>W1NLN1</accession>
<dbReference type="Pfam" id="PF03985">
    <property type="entry name" value="Paf1"/>
    <property type="match status" value="1"/>
</dbReference>